<dbReference type="Proteomes" id="UP000032680">
    <property type="component" value="Unassembled WGS sequence"/>
</dbReference>
<gene>
    <name evidence="2" type="ORF">Asru_0034_03</name>
</gene>
<dbReference type="InterPro" id="IPR025536">
    <property type="entry name" value="DUF4422"/>
</dbReference>
<dbReference type="Pfam" id="PF14393">
    <property type="entry name" value="DUF4422"/>
    <property type="match status" value="1"/>
</dbReference>
<dbReference type="RefSeq" id="WP_048859729.1">
    <property type="nucleotide sequence ID" value="NZ_BANB01000034.1"/>
</dbReference>
<reference evidence="2 3" key="1">
    <citation type="submission" date="2012-11" db="EMBL/GenBank/DDBJ databases">
        <title>Whole genome sequence of Acidisphaera rubrifaciens HS-AP3.</title>
        <authorList>
            <person name="Azuma Y."/>
            <person name="Higashiura N."/>
            <person name="Hirakawa H."/>
            <person name="Matsushita K."/>
        </authorList>
    </citation>
    <scope>NUCLEOTIDE SEQUENCE [LARGE SCALE GENOMIC DNA]</scope>
    <source>
        <strain evidence="2 3">HS-AP3</strain>
    </source>
</reference>
<dbReference type="OrthoDB" id="5672604at2"/>
<comment type="caution">
    <text evidence="2">The sequence shown here is derived from an EMBL/GenBank/DDBJ whole genome shotgun (WGS) entry which is preliminary data.</text>
</comment>
<dbReference type="EMBL" id="BANB01000034">
    <property type="protein sequence ID" value="GAN75966.1"/>
    <property type="molecule type" value="Genomic_DNA"/>
</dbReference>
<organism evidence="2 3">
    <name type="scientific">Acidisphaera rubrifaciens HS-AP3</name>
    <dbReference type="NCBI Taxonomy" id="1231350"/>
    <lineage>
        <taxon>Bacteria</taxon>
        <taxon>Pseudomonadati</taxon>
        <taxon>Pseudomonadota</taxon>
        <taxon>Alphaproteobacteria</taxon>
        <taxon>Acetobacterales</taxon>
        <taxon>Acetobacteraceae</taxon>
        <taxon>Acidisphaera</taxon>
    </lineage>
</organism>
<evidence type="ECO:0000313" key="3">
    <source>
        <dbReference type="Proteomes" id="UP000032680"/>
    </source>
</evidence>
<dbReference type="AlphaFoldDB" id="A0A0D6P3P5"/>
<sequence length="282" mass="33088">MKIRIFNCHHDVPPESMVGPLFASLVSGRPDAPDGSYLGDLGGINIAGDNAYTELRHQYFVWKNLLPAYDYVGFEHYRRMFFIDPMPAARLEAVQPGMYGFRRGFHADALRSHYDIDPDSYTAHWAMRRAFDDADMLAVERIIGSHDIITQRPLHWPGTLEEQWKSCMPADRWEPMVESVRRCGYFRDRPCRIDFGLRSAVWNNMYIMRASLFDEYMRFLMDCIDYLAATTEPMHRGWGHHAERIFNFYLFQKQMEQPTLRVGRLPYLLRSALYTEALPNRL</sequence>
<feature type="domain" description="DUF4422" evidence="1">
    <location>
        <begin position="16"/>
        <end position="253"/>
    </location>
</feature>
<name>A0A0D6P3P5_9PROT</name>
<evidence type="ECO:0000313" key="2">
    <source>
        <dbReference type="EMBL" id="GAN75966.1"/>
    </source>
</evidence>
<proteinExistence type="predicted"/>
<accession>A0A0D6P3P5</accession>
<protein>
    <recommendedName>
        <fullName evidence="1">DUF4422 domain-containing protein</fullName>
    </recommendedName>
</protein>
<evidence type="ECO:0000259" key="1">
    <source>
        <dbReference type="Pfam" id="PF14393"/>
    </source>
</evidence>
<keyword evidence="3" id="KW-1185">Reference proteome</keyword>